<evidence type="ECO:0000313" key="1">
    <source>
        <dbReference type="EMBL" id="EEF40229.1"/>
    </source>
</evidence>
<proteinExistence type="predicted"/>
<accession>B9S831</accession>
<reference evidence="2" key="1">
    <citation type="journal article" date="2010" name="Nat. Biotechnol.">
        <title>Draft genome sequence of the oilseed species Ricinus communis.</title>
        <authorList>
            <person name="Chan A.P."/>
            <person name="Crabtree J."/>
            <person name="Zhao Q."/>
            <person name="Lorenzi H."/>
            <person name="Orvis J."/>
            <person name="Puiu D."/>
            <person name="Melake-Berhan A."/>
            <person name="Jones K.M."/>
            <person name="Redman J."/>
            <person name="Chen G."/>
            <person name="Cahoon E.B."/>
            <person name="Gedil M."/>
            <person name="Stanke M."/>
            <person name="Haas B.J."/>
            <person name="Wortman J.R."/>
            <person name="Fraser-Liggett C.M."/>
            <person name="Ravel J."/>
            <person name="Rabinowicz P.D."/>
        </authorList>
    </citation>
    <scope>NUCLEOTIDE SEQUENCE [LARGE SCALE GENOMIC DNA]</scope>
    <source>
        <strain evidence="2">cv. Hale</strain>
    </source>
</reference>
<gene>
    <name evidence="1" type="ORF">RCOM_0958480</name>
</gene>
<dbReference type="EMBL" id="EQ973888">
    <property type="protein sequence ID" value="EEF40229.1"/>
    <property type="molecule type" value="Genomic_DNA"/>
</dbReference>
<evidence type="ECO:0000313" key="2">
    <source>
        <dbReference type="Proteomes" id="UP000008311"/>
    </source>
</evidence>
<name>B9S831_RICCO</name>
<dbReference type="AlphaFoldDB" id="B9S831"/>
<protein>
    <submittedName>
        <fullName evidence="1">Uncharacterized protein</fullName>
    </submittedName>
</protein>
<dbReference type="Proteomes" id="UP000008311">
    <property type="component" value="Unassembled WGS sequence"/>
</dbReference>
<sequence length="78" mass="8868">MLMLQSPSHSTSVDDVARCCCFIRRCCFSCRHQKLLLQSLSHNYCFNWHCTTASVNIAKSTSTPPIILMNLFRQDLSG</sequence>
<keyword evidence="2" id="KW-1185">Reference proteome</keyword>
<organism evidence="1 2">
    <name type="scientific">Ricinus communis</name>
    <name type="common">Castor bean</name>
    <dbReference type="NCBI Taxonomy" id="3988"/>
    <lineage>
        <taxon>Eukaryota</taxon>
        <taxon>Viridiplantae</taxon>
        <taxon>Streptophyta</taxon>
        <taxon>Embryophyta</taxon>
        <taxon>Tracheophyta</taxon>
        <taxon>Spermatophyta</taxon>
        <taxon>Magnoliopsida</taxon>
        <taxon>eudicotyledons</taxon>
        <taxon>Gunneridae</taxon>
        <taxon>Pentapetalae</taxon>
        <taxon>rosids</taxon>
        <taxon>fabids</taxon>
        <taxon>Malpighiales</taxon>
        <taxon>Euphorbiaceae</taxon>
        <taxon>Acalyphoideae</taxon>
        <taxon>Acalypheae</taxon>
        <taxon>Ricinus</taxon>
    </lineage>
</organism>
<dbReference type="InParanoid" id="B9S831"/>